<organism evidence="5">
    <name type="scientific">viral metagenome</name>
    <dbReference type="NCBI Taxonomy" id="1070528"/>
    <lineage>
        <taxon>unclassified sequences</taxon>
        <taxon>metagenomes</taxon>
        <taxon>organismal metagenomes</taxon>
    </lineage>
</organism>
<feature type="domain" description="RING-type" evidence="4">
    <location>
        <begin position="187"/>
        <end position="227"/>
    </location>
</feature>
<dbReference type="InterPro" id="IPR047126">
    <property type="entry name" value="RNF141-like"/>
</dbReference>
<dbReference type="GO" id="GO:0008270">
    <property type="term" value="F:zinc ion binding"/>
    <property type="evidence" value="ECO:0007669"/>
    <property type="project" value="UniProtKB-KW"/>
</dbReference>
<keyword evidence="2" id="KW-0863">Zinc-finger</keyword>
<dbReference type="PANTHER" id="PTHR12109">
    <property type="entry name" value="RING FINGER PROTEIN 141-RELATED"/>
    <property type="match status" value="1"/>
</dbReference>
<evidence type="ECO:0000259" key="4">
    <source>
        <dbReference type="PROSITE" id="PS50089"/>
    </source>
</evidence>
<dbReference type="Gene3D" id="3.30.40.10">
    <property type="entry name" value="Zinc/RING finger domain, C3HC4 (zinc finger)"/>
    <property type="match status" value="1"/>
</dbReference>
<dbReference type="InterPro" id="IPR013083">
    <property type="entry name" value="Znf_RING/FYVE/PHD"/>
</dbReference>
<dbReference type="SUPFAM" id="SSF57850">
    <property type="entry name" value="RING/U-box"/>
    <property type="match status" value="1"/>
</dbReference>
<dbReference type="AlphaFoldDB" id="A0A6C0ALB0"/>
<evidence type="ECO:0000256" key="3">
    <source>
        <dbReference type="ARBA" id="ARBA00022833"/>
    </source>
</evidence>
<evidence type="ECO:0000313" key="5">
    <source>
        <dbReference type="EMBL" id="QHS80230.1"/>
    </source>
</evidence>
<keyword evidence="3" id="KW-0862">Zinc</keyword>
<dbReference type="InterPro" id="IPR017907">
    <property type="entry name" value="Znf_RING_CS"/>
</dbReference>
<reference evidence="5" key="1">
    <citation type="journal article" date="2020" name="Nature">
        <title>Giant virus diversity and host interactions through global metagenomics.</title>
        <authorList>
            <person name="Schulz F."/>
            <person name="Roux S."/>
            <person name="Paez-Espino D."/>
            <person name="Jungbluth S."/>
            <person name="Walsh D.A."/>
            <person name="Denef V.J."/>
            <person name="McMahon K.D."/>
            <person name="Konstantinidis K.T."/>
            <person name="Eloe-Fadrosh E.A."/>
            <person name="Kyrpides N.C."/>
            <person name="Woyke T."/>
        </authorList>
    </citation>
    <scope>NUCLEOTIDE SEQUENCE</scope>
    <source>
        <strain evidence="5">GVMAG-S-1039698-54</strain>
    </source>
</reference>
<dbReference type="PROSITE" id="PS50096">
    <property type="entry name" value="IQ"/>
    <property type="match status" value="1"/>
</dbReference>
<evidence type="ECO:0000256" key="1">
    <source>
        <dbReference type="ARBA" id="ARBA00022723"/>
    </source>
</evidence>
<sequence length="420" mass="49300">MNVWSENILSDDENSDYEIVVSDNDSDSDMSMPSLEDGEILLEDEEMLVEEATMPSPNYIAGSIINNGNASPYNFTLHHYLGGHDVINRENLLTPTGYQDFGRGQNRILMRNTSNVVPRSQIREVQRNLLIEIDTQDCVDKMIETLEIDYQNPFAIKIQTIVRGFLARKKMIYLKKVQTANKTTHSCCVCYNDLHSLNMSVTPCGHYYCSTCLFKWMNQKNTCAMCRTALYKPTFDIDRLDRSTRRSVRYHSRLQRRILDLEMNKIKLREEETKIIRSANQAMARQVRMRGMLVETRRQIENEEYEFDGIYDDYLTLINDCKTNFNMKIKLEEHLNKKLNNSIQKHNYYKNIKNNRKRIAEKMIDREYKKKIKATNQPLPIVLTLEVSNDDTDYNAFASFWDNVAQENEDQYEIVDEVML</sequence>
<dbReference type="PANTHER" id="PTHR12109:SF5">
    <property type="entry name" value="RING-TYPE DOMAIN-CONTAINING PROTEIN"/>
    <property type="match status" value="1"/>
</dbReference>
<evidence type="ECO:0000256" key="2">
    <source>
        <dbReference type="ARBA" id="ARBA00022771"/>
    </source>
</evidence>
<dbReference type="Pfam" id="PF13639">
    <property type="entry name" value="zf-RING_2"/>
    <property type="match status" value="1"/>
</dbReference>
<keyword evidence="1" id="KW-0479">Metal-binding</keyword>
<dbReference type="PROSITE" id="PS50089">
    <property type="entry name" value="ZF_RING_2"/>
    <property type="match status" value="1"/>
</dbReference>
<dbReference type="InterPro" id="IPR001841">
    <property type="entry name" value="Znf_RING"/>
</dbReference>
<dbReference type="SMART" id="SM00184">
    <property type="entry name" value="RING"/>
    <property type="match status" value="1"/>
</dbReference>
<protein>
    <recommendedName>
        <fullName evidence="4">RING-type domain-containing protein</fullName>
    </recommendedName>
</protein>
<dbReference type="PROSITE" id="PS00518">
    <property type="entry name" value="ZF_RING_1"/>
    <property type="match status" value="1"/>
</dbReference>
<accession>A0A6C0ALB0</accession>
<dbReference type="InterPro" id="IPR000048">
    <property type="entry name" value="IQ_motif_EF-hand-BS"/>
</dbReference>
<dbReference type="Pfam" id="PF00612">
    <property type="entry name" value="IQ"/>
    <property type="match status" value="1"/>
</dbReference>
<proteinExistence type="predicted"/>
<name>A0A6C0ALB0_9ZZZZ</name>
<dbReference type="EMBL" id="MN740676">
    <property type="protein sequence ID" value="QHS80230.1"/>
    <property type="molecule type" value="Genomic_DNA"/>
</dbReference>